<dbReference type="AlphaFoldDB" id="Q222Q0"/>
<dbReference type="eggNOG" id="COG4191">
    <property type="taxonomic scope" value="Bacteria"/>
</dbReference>
<name>Q222Q0_ALBFT</name>
<evidence type="ECO:0000256" key="5">
    <source>
        <dbReference type="ARBA" id="ARBA00022679"/>
    </source>
</evidence>
<dbReference type="EC" id="2.7.13.3" evidence="3"/>
<dbReference type="Pfam" id="PF00672">
    <property type="entry name" value="HAMP"/>
    <property type="match status" value="1"/>
</dbReference>
<dbReference type="KEGG" id="rfr:Rfer_0246"/>
<dbReference type="InterPro" id="IPR004358">
    <property type="entry name" value="Sig_transdc_His_kin-like_C"/>
</dbReference>
<dbReference type="InterPro" id="IPR036890">
    <property type="entry name" value="HATPase_C_sf"/>
</dbReference>
<dbReference type="STRING" id="338969.Rfer_0246"/>
<dbReference type="SMART" id="SM00388">
    <property type="entry name" value="HisKA"/>
    <property type="match status" value="1"/>
</dbReference>
<dbReference type="PROSITE" id="PS50885">
    <property type="entry name" value="HAMP"/>
    <property type="match status" value="1"/>
</dbReference>
<dbReference type="Proteomes" id="UP000008332">
    <property type="component" value="Chromosome"/>
</dbReference>
<dbReference type="Gene3D" id="3.30.565.10">
    <property type="entry name" value="Histidine kinase-like ATPase, C-terminal domain"/>
    <property type="match status" value="1"/>
</dbReference>
<dbReference type="HOGENOM" id="CLU_577300_0_0_4"/>
<accession>Q222Q0</accession>
<dbReference type="GO" id="GO:0005524">
    <property type="term" value="F:ATP binding"/>
    <property type="evidence" value="ECO:0007669"/>
    <property type="project" value="UniProtKB-KW"/>
</dbReference>
<evidence type="ECO:0000259" key="12">
    <source>
        <dbReference type="PROSITE" id="PS50885"/>
    </source>
</evidence>
<evidence type="ECO:0000256" key="7">
    <source>
        <dbReference type="ARBA" id="ARBA00022777"/>
    </source>
</evidence>
<dbReference type="Pfam" id="PF02518">
    <property type="entry name" value="HATPase_c"/>
    <property type="match status" value="1"/>
</dbReference>
<dbReference type="Gene3D" id="6.10.340.10">
    <property type="match status" value="1"/>
</dbReference>
<dbReference type="InterPro" id="IPR003661">
    <property type="entry name" value="HisK_dim/P_dom"/>
</dbReference>
<protein>
    <recommendedName>
        <fullName evidence="3">histidine kinase</fullName>
        <ecNumber evidence="3">2.7.13.3</ecNumber>
    </recommendedName>
</protein>
<dbReference type="InterPro" id="IPR003594">
    <property type="entry name" value="HATPase_dom"/>
</dbReference>
<organism evidence="13 14">
    <name type="scientific">Albidiferax ferrireducens (strain ATCC BAA-621 / DSM 15236 / T118)</name>
    <name type="common">Rhodoferax ferrireducens</name>
    <dbReference type="NCBI Taxonomy" id="338969"/>
    <lineage>
        <taxon>Bacteria</taxon>
        <taxon>Pseudomonadati</taxon>
        <taxon>Pseudomonadota</taxon>
        <taxon>Betaproteobacteria</taxon>
        <taxon>Burkholderiales</taxon>
        <taxon>Comamonadaceae</taxon>
        <taxon>Rhodoferax</taxon>
    </lineage>
</organism>
<dbReference type="SUPFAM" id="SSF55874">
    <property type="entry name" value="ATPase domain of HSP90 chaperone/DNA topoisomerase II/histidine kinase"/>
    <property type="match status" value="1"/>
</dbReference>
<keyword evidence="10" id="KW-0472">Membrane</keyword>
<keyword evidence="4" id="KW-0597">Phosphoprotein</keyword>
<keyword evidence="9" id="KW-0902">Two-component regulatory system</keyword>
<evidence type="ECO:0000256" key="1">
    <source>
        <dbReference type="ARBA" id="ARBA00000085"/>
    </source>
</evidence>
<reference evidence="14" key="1">
    <citation type="submission" date="2006-02" db="EMBL/GenBank/DDBJ databases">
        <title>Complete sequence of chromosome of Rhodoferax ferrireducens DSM 15236.</title>
        <authorList>
            <person name="Copeland A."/>
            <person name="Lucas S."/>
            <person name="Lapidus A."/>
            <person name="Barry K."/>
            <person name="Detter J.C."/>
            <person name="Glavina del Rio T."/>
            <person name="Hammon N."/>
            <person name="Israni S."/>
            <person name="Pitluck S."/>
            <person name="Brettin T."/>
            <person name="Bruce D."/>
            <person name="Han C."/>
            <person name="Tapia R."/>
            <person name="Gilna P."/>
            <person name="Kiss H."/>
            <person name="Schmutz J."/>
            <person name="Larimer F."/>
            <person name="Land M."/>
            <person name="Kyrpides N."/>
            <person name="Ivanova N."/>
            <person name="Richardson P."/>
        </authorList>
    </citation>
    <scope>NUCLEOTIDE SEQUENCE [LARGE SCALE GENOMIC DNA]</scope>
    <source>
        <strain evidence="14">ATCC BAA-621 / DSM 15236 / T118</strain>
    </source>
</reference>
<keyword evidence="5 13" id="KW-0808">Transferase</keyword>
<dbReference type="GO" id="GO:0016020">
    <property type="term" value="C:membrane"/>
    <property type="evidence" value="ECO:0007669"/>
    <property type="project" value="UniProtKB-SubCell"/>
</dbReference>
<evidence type="ECO:0000256" key="4">
    <source>
        <dbReference type="ARBA" id="ARBA00022553"/>
    </source>
</evidence>
<sequence length="473" mass="52653">MALVAYVGAGDLILSQERSNLLLYFSEMERIYTTESALGKTTYAVSHSMLKLEERFFSNDSLPPAFEEHIALDVELIQAGLMGLQDYYPWLKKRNDRLDQDMARLRTEPSHGSMVSLREHGKELSSELDQITRELRERKSLLWQRYRNEYDIMSFTAAVMTLVGALIFGALIALFLTRLASDIRRLATRALDIVVGYRGPPVEVTRDDEVGDLMKAINRMQSELRLRERQLEISREQRFHKEKMAAIGSLAAAVAHEINNPIAAIAGIAQSLKDSGRHASCAEFGIDPSDLILEQAKRITAISRQIAELTAPHSPEHELLDLNSLVRNTCNFIAYDKRFDKIEMALNLDSQIPAINAIADHLTQVLMNLLINAADALEDVHQRSPTIWVATLATKSELLLTVSDNGKGMDSSVLAHAFDEAYTTKPPNKGRGLGLFLCKSLLESCGNRIELESTLGVGTSVRVRLTLASHPGA</sequence>
<evidence type="ECO:0000256" key="6">
    <source>
        <dbReference type="ARBA" id="ARBA00022741"/>
    </source>
</evidence>
<keyword evidence="10" id="KW-1133">Transmembrane helix</keyword>
<feature type="domain" description="Histidine kinase" evidence="11">
    <location>
        <begin position="253"/>
        <end position="469"/>
    </location>
</feature>
<keyword evidence="6" id="KW-0547">Nucleotide-binding</keyword>
<dbReference type="EMBL" id="CP000267">
    <property type="protein sequence ID" value="ABD68003.1"/>
    <property type="molecule type" value="Genomic_DNA"/>
</dbReference>
<evidence type="ECO:0000256" key="9">
    <source>
        <dbReference type="ARBA" id="ARBA00023012"/>
    </source>
</evidence>
<dbReference type="InterPro" id="IPR005467">
    <property type="entry name" value="His_kinase_dom"/>
</dbReference>
<comment type="catalytic activity">
    <reaction evidence="1">
        <text>ATP + protein L-histidine = ADP + protein N-phospho-L-histidine.</text>
        <dbReference type="EC" id="2.7.13.3"/>
    </reaction>
</comment>
<keyword evidence="7 13" id="KW-0418">Kinase</keyword>
<dbReference type="CDD" id="cd00082">
    <property type="entry name" value="HisKA"/>
    <property type="match status" value="1"/>
</dbReference>
<evidence type="ECO:0000256" key="8">
    <source>
        <dbReference type="ARBA" id="ARBA00022840"/>
    </source>
</evidence>
<evidence type="ECO:0000259" key="11">
    <source>
        <dbReference type="PROSITE" id="PS50109"/>
    </source>
</evidence>
<evidence type="ECO:0000256" key="2">
    <source>
        <dbReference type="ARBA" id="ARBA00004370"/>
    </source>
</evidence>
<dbReference type="GO" id="GO:0000155">
    <property type="term" value="F:phosphorelay sensor kinase activity"/>
    <property type="evidence" value="ECO:0007669"/>
    <property type="project" value="InterPro"/>
</dbReference>
<evidence type="ECO:0000313" key="14">
    <source>
        <dbReference type="Proteomes" id="UP000008332"/>
    </source>
</evidence>
<comment type="subcellular location">
    <subcellularLocation>
        <location evidence="2">Membrane</location>
    </subcellularLocation>
</comment>
<dbReference type="InterPro" id="IPR036097">
    <property type="entry name" value="HisK_dim/P_sf"/>
</dbReference>
<dbReference type="CDD" id="cd06225">
    <property type="entry name" value="HAMP"/>
    <property type="match status" value="1"/>
</dbReference>
<dbReference type="PROSITE" id="PS50109">
    <property type="entry name" value="HIS_KIN"/>
    <property type="match status" value="1"/>
</dbReference>
<keyword evidence="10" id="KW-0812">Transmembrane</keyword>
<dbReference type="PANTHER" id="PTHR43065">
    <property type="entry name" value="SENSOR HISTIDINE KINASE"/>
    <property type="match status" value="1"/>
</dbReference>
<keyword evidence="8" id="KW-0067">ATP-binding</keyword>
<dbReference type="Gene3D" id="1.10.287.130">
    <property type="match status" value="1"/>
</dbReference>
<dbReference type="InterPro" id="IPR003660">
    <property type="entry name" value="HAMP_dom"/>
</dbReference>
<dbReference type="Pfam" id="PF00512">
    <property type="entry name" value="HisKA"/>
    <property type="match status" value="1"/>
</dbReference>
<evidence type="ECO:0000256" key="3">
    <source>
        <dbReference type="ARBA" id="ARBA00012438"/>
    </source>
</evidence>
<dbReference type="SMART" id="SM00304">
    <property type="entry name" value="HAMP"/>
    <property type="match status" value="1"/>
</dbReference>
<feature type="transmembrane region" description="Helical" evidence="10">
    <location>
        <begin position="152"/>
        <end position="176"/>
    </location>
</feature>
<evidence type="ECO:0000313" key="13">
    <source>
        <dbReference type="EMBL" id="ABD68003.1"/>
    </source>
</evidence>
<dbReference type="SUPFAM" id="SSF47384">
    <property type="entry name" value="Homodimeric domain of signal transducing histidine kinase"/>
    <property type="match status" value="1"/>
</dbReference>
<dbReference type="SMART" id="SM00387">
    <property type="entry name" value="HATPase_c"/>
    <property type="match status" value="1"/>
</dbReference>
<feature type="domain" description="HAMP" evidence="12">
    <location>
        <begin position="177"/>
        <end position="229"/>
    </location>
</feature>
<proteinExistence type="predicted"/>
<dbReference type="PANTHER" id="PTHR43065:SF10">
    <property type="entry name" value="PEROXIDE STRESS-ACTIVATED HISTIDINE KINASE MAK3"/>
    <property type="match status" value="1"/>
</dbReference>
<gene>
    <name evidence="13" type="ordered locus">Rfer_0246</name>
</gene>
<keyword evidence="14" id="KW-1185">Reference proteome</keyword>
<dbReference type="PRINTS" id="PR00344">
    <property type="entry name" value="BCTRLSENSOR"/>
</dbReference>
<evidence type="ECO:0000256" key="10">
    <source>
        <dbReference type="SAM" id="Phobius"/>
    </source>
</evidence>